<dbReference type="InterPro" id="IPR046738">
    <property type="entry name" value="DUF6788"/>
</dbReference>
<feature type="coiled-coil region" evidence="1">
    <location>
        <begin position="3"/>
        <end position="30"/>
    </location>
</feature>
<evidence type="ECO:0000256" key="1">
    <source>
        <dbReference type="SAM" id="Coils"/>
    </source>
</evidence>
<evidence type="ECO:0000313" key="3">
    <source>
        <dbReference type="EMBL" id="KKL88801.1"/>
    </source>
</evidence>
<evidence type="ECO:0000259" key="2">
    <source>
        <dbReference type="Pfam" id="PF20586"/>
    </source>
</evidence>
<proteinExistence type="predicted"/>
<dbReference type="Pfam" id="PF20586">
    <property type="entry name" value="DUF6788"/>
    <property type="match status" value="1"/>
</dbReference>
<comment type="caution">
    <text evidence="3">The sequence shown here is derived from an EMBL/GenBank/DDBJ whole genome shotgun (WGS) entry which is preliminary data.</text>
</comment>
<gene>
    <name evidence="3" type="ORF">LCGC14_1921060</name>
</gene>
<organism evidence="3">
    <name type="scientific">marine sediment metagenome</name>
    <dbReference type="NCBI Taxonomy" id="412755"/>
    <lineage>
        <taxon>unclassified sequences</taxon>
        <taxon>metagenomes</taxon>
        <taxon>ecological metagenomes</taxon>
    </lineage>
</organism>
<name>A0A0F9GE76_9ZZZZ</name>
<dbReference type="EMBL" id="LAZR01020458">
    <property type="protein sequence ID" value="KKL88801.1"/>
    <property type="molecule type" value="Genomic_DNA"/>
</dbReference>
<feature type="domain" description="DUF6788" evidence="2">
    <location>
        <begin position="20"/>
        <end position="83"/>
    </location>
</feature>
<accession>A0A0F9GE76</accession>
<dbReference type="AlphaFoldDB" id="A0A0F9GE76"/>
<keyword evidence="1" id="KW-0175">Coiled coil</keyword>
<sequence>MNISDLRQEISILREERVKAENRLMGAKDMLASSLILRKVICGNPNCKCQKGKLHGPYPYLSEKRRGKTHLTYIRKRDFEKIEKKTEQYRLFQKKLEYIRHLNKRIDHLFKRIREMKIEKSKRMKTKENRKK</sequence>
<reference evidence="3" key="1">
    <citation type="journal article" date="2015" name="Nature">
        <title>Complex archaea that bridge the gap between prokaryotes and eukaryotes.</title>
        <authorList>
            <person name="Spang A."/>
            <person name="Saw J.H."/>
            <person name="Jorgensen S.L."/>
            <person name="Zaremba-Niedzwiedzka K."/>
            <person name="Martijn J."/>
            <person name="Lind A.E."/>
            <person name="van Eijk R."/>
            <person name="Schleper C."/>
            <person name="Guy L."/>
            <person name="Ettema T.J."/>
        </authorList>
    </citation>
    <scope>NUCLEOTIDE SEQUENCE</scope>
</reference>
<protein>
    <recommendedName>
        <fullName evidence="2">DUF6788 domain-containing protein</fullName>
    </recommendedName>
</protein>